<evidence type="ECO:0000313" key="2">
    <source>
        <dbReference type="Proteomes" id="UP000504606"/>
    </source>
</evidence>
<dbReference type="PANTHER" id="PTHR16525:SF0">
    <property type="entry name" value="PROTEIN C12ORF4"/>
    <property type="match status" value="1"/>
</dbReference>
<evidence type="ECO:0000313" key="3">
    <source>
        <dbReference type="RefSeq" id="XP_026276855.1"/>
    </source>
</evidence>
<dbReference type="Pfam" id="PF10154">
    <property type="entry name" value="Fy-3"/>
    <property type="match status" value="1"/>
</dbReference>
<dbReference type="OrthoDB" id="415359at2759"/>
<dbReference type="RefSeq" id="XP_026276855.1">
    <property type="nucleotide sequence ID" value="XM_026421070.2"/>
</dbReference>
<feature type="region of interest" description="Disordered" evidence="1">
    <location>
        <begin position="258"/>
        <end position="281"/>
    </location>
</feature>
<dbReference type="GO" id="GO:0005737">
    <property type="term" value="C:cytoplasm"/>
    <property type="evidence" value="ECO:0007669"/>
    <property type="project" value="TreeGrafter"/>
</dbReference>
<gene>
    <name evidence="3" type="primary">LOC113205439</name>
</gene>
<dbReference type="PANTHER" id="PTHR16525">
    <property type="entry name" value="PROTEIN C12ORF4"/>
    <property type="match status" value="1"/>
</dbReference>
<feature type="compositionally biased region" description="Basic and acidic residues" evidence="1">
    <location>
        <begin position="260"/>
        <end position="269"/>
    </location>
</feature>
<protein>
    <submittedName>
        <fullName evidence="3">Protein C12orf4 homolog</fullName>
    </submittedName>
</protein>
<accession>A0A6J1SC84</accession>
<dbReference type="KEGG" id="foc:113205439"/>
<dbReference type="GeneID" id="113205439"/>
<dbReference type="InterPro" id="IPR019311">
    <property type="entry name" value="Fy-3"/>
</dbReference>
<name>A0A6J1SC84_FRAOC</name>
<dbReference type="Proteomes" id="UP000504606">
    <property type="component" value="Unplaced"/>
</dbReference>
<reference evidence="3" key="1">
    <citation type="submission" date="2025-08" db="UniProtKB">
        <authorList>
            <consortium name="RefSeq"/>
        </authorList>
    </citation>
    <scope>IDENTIFICATION</scope>
    <source>
        <tissue evidence="3">Whole organism</tissue>
    </source>
</reference>
<sequence length="567" mass="64008">MTPTSEKSVERKFIFEFSNVTSDDKYHFEIPVHIPFVGNIQELAQRLITLFKVPVYIEKDLEADLKSFVDQETLHFLDNIALDSIKRGQNGEVDVEDIIKKFERLYKDETAEYAAPRGSTDEELFATVYHKLVHSPALEAMLQVEHSYSIHVNEMTTHRDDELDALTERQGKEMSHLVSGIGEFSTEAEVNSLAARHCEDQNMIQAKINSQIDSLQETQRREYREWLMKLLEEQAEEASSVTPPTPSPTHIVRLITNEASSKEKKKGSNELETEVPSNPSMEESFTIHLGSQMKQMHNIRIMSADVLHLCKTHLSSKGGKHMQPQRLQTALALYSNDLCGLVLLTDGLISSFSGTTKEFINVCQQSTEFHFPPIDDQLEKIREGVKETASWRQEHWSAENLLISGQQWRRASCSGALRTGDVYVTRHSNLNEVHVVFHMVIDDSLRSSDINSRHPAILGLRNVLKMACSNDVTTLTVPLLLAHHMTEEMTVAWCAKRAELVLKCVKGFMIEMASWGGSELKNLQFVVPEGISDEVFVSLAAMLPSVFRVSNPLVFKASSTPITPKSN</sequence>
<keyword evidence="2" id="KW-1185">Reference proteome</keyword>
<proteinExistence type="predicted"/>
<evidence type="ECO:0000256" key="1">
    <source>
        <dbReference type="SAM" id="MobiDB-lite"/>
    </source>
</evidence>
<organism evidence="2 3">
    <name type="scientific">Frankliniella occidentalis</name>
    <name type="common">Western flower thrips</name>
    <name type="synonym">Euthrips occidentalis</name>
    <dbReference type="NCBI Taxonomy" id="133901"/>
    <lineage>
        <taxon>Eukaryota</taxon>
        <taxon>Metazoa</taxon>
        <taxon>Ecdysozoa</taxon>
        <taxon>Arthropoda</taxon>
        <taxon>Hexapoda</taxon>
        <taxon>Insecta</taxon>
        <taxon>Pterygota</taxon>
        <taxon>Neoptera</taxon>
        <taxon>Paraneoptera</taxon>
        <taxon>Thysanoptera</taxon>
        <taxon>Terebrantia</taxon>
        <taxon>Thripoidea</taxon>
        <taxon>Thripidae</taxon>
        <taxon>Frankliniella</taxon>
    </lineage>
</organism>
<dbReference type="AlphaFoldDB" id="A0A6J1SC84"/>